<comment type="caution">
    <text evidence="2">The sequence shown here is derived from an EMBL/GenBank/DDBJ whole genome shotgun (WGS) entry which is preliminary data.</text>
</comment>
<reference evidence="2" key="1">
    <citation type="submission" date="2021-11" db="EMBL/GenBank/DDBJ databases">
        <title>Streptomyces corallinus and Kineosporia corallina sp. nov., two new coral-derived marine actinobacteria.</title>
        <authorList>
            <person name="Buangrab K."/>
            <person name="Sutthacheep M."/>
            <person name="Yeemin T."/>
            <person name="Harunari E."/>
            <person name="Igarashi Y."/>
            <person name="Sripreechasak P."/>
            <person name="Kanchanasin P."/>
            <person name="Tanasupawat S."/>
            <person name="Phongsopitanun W."/>
        </authorList>
    </citation>
    <scope>NUCLEOTIDE SEQUENCE</scope>
    <source>
        <strain evidence="2">JCM 31032</strain>
    </source>
</reference>
<dbReference type="Proteomes" id="UP001138997">
    <property type="component" value="Unassembled WGS sequence"/>
</dbReference>
<feature type="compositionally biased region" description="Low complexity" evidence="1">
    <location>
        <begin position="75"/>
        <end position="88"/>
    </location>
</feature>
<feature type="region of interest" description="Disordered" evidence="1">
    <location>
        <begin position="64"/>
        <end position="88"/>
    </location>
</feature>
<evidence type="ECO:0000313" key="2">
    <source>
        <dbReference type="EMBL" id="MCD5309541.1"/>
    </source>
</evidence>
<dbReference type="AlphaFoldDB" id="A0A9X1N983"/>
<protein>
    <submittedName>
        <fullName evidence="2">Uncharacterized protein</fullName>
    </submittedName>
</protein>
<accession>A0A9X1N983</accession>
<organism evidence="2 3">
    <name type="scientific">Kineosporia babensis</name>
    <dbReference type="NCBI Taxonomy" id="499548"/>
    <lineage>
        <taxon>Bacteria</taxon>
        <taxon>Bacillati</taxon>
        <taxon>Actinomycetota</taxon>
        <taxon>Actinomycetes</taxon>
        <taxon>Kineosporiales</taxon>
        <taxon>Kineosporiaceae</taxon>
        <taxon>Kineosporia</taxon>
    </lineage>
</organism>
<evidence type="ECO:0000313" key="3">
    <source>
        <dbReference type="Proteomes" id="UP001138997"/>
    </source>
</evidence>
<dbReference type="RefSeq" id="WP_231438466.1">
    <property type="nucleotide sequence ID" value="NZ_JAJOMB010000001.1"/>
</dbReference>
<evidence type="ECO:0000256" key="1">
    <source>
        <dbReference type="SAM" id="MobiDB-lite"/>
    </source>
</evidence>
<proteinExistence type="predicted"/>
<keyword evidence="3" id="KW-1185">Reference proteome</keyword>
<name>A0A9X1N983_9ACTN</name>
<gene>
    <name evidence="2" type="ORF">LR394_01410</name>
</gene>
<sequence length="88" mass="9372">MDTDDPDPTTAARPDATIVQKPGDVAPTLAWPAHADEPAGHLAYLRFPDELSERFVLAVDQGEDPLLGTGERRTSGWSASGATAAWSR</sequence>
<dbReference type="EMBL" id="JAJOMB010000001">
    <property type="protein sequence ID" value="MCD5309541.1"/>
    <property type="molecule type" value="Genomic_DNA"/>
</dbReference>